<keyword evidence="4" id="KW-0067">ATP-binding</keyword>
<dbReference type="GO" id="GO:0016020">
    <property type="term" value="C:membrane"/>
    <property type="evidence" value="ECO:0007669"/>
    <property type="project" value="TreeGrafter"/>
</dbReference>
<evidence type="ECO:0000256" key="2">
    <source>
        <dbReference type="ARBA" id="ARBA00022598"/>
    </source>
</evidence>
<evidence type="ECO:0000256" key="4">
    <source>
        <dbReference type="ARBA" id="ARBA00022840"/>
    </source>
</evidence>
<evidence type="ECO:0000256" key="1">
    <source>
        <dbReference type="ARBA" id="ARBA00006432"/>
    </source>
</evidence>
<keyword evidence="6" id="KW-0472">Membrane</keyword>
<dbReference type="GO" id="GO:0005783">
    <property type="term" value="C:endoplasmic reticulum"/>
    <property type="evidence" value="ECO:0007669"/>
    <property type="project" value="TreeGrafter"/>
</dbReference>
<dbReference type="OMA" id="KIFQWAA"/>
<protein>
    <recommendedName>
        <fullName evidence="7">AMP-dependent synthetase/ligase domain-containing protein</fullName>
    </recommendedName>
</protein>
<dbReference type="Pfam" id="PF00501">
    <property type="entry name" value="AMP-binding"/>
    <property type="match status" value="1"/>
</dbReference>
<keyword evidence="6" id="KW-1133">Transmembrane helix</keyword>
<organism evidence="8">
    <name type="scientific">Guillardia theta</name>
    <name type="common">Cryptophyte</name>
    <name type="synonym">Cryptomonas phi</name>
    <dbReference type="NCBI Taxonomy" id="55529"/>
    <lineage>
        <taxon>Eukaryota</taxon>
        <taxon>Cryptophyceae</taxon>
        <taxon>Pyrenomonadales</taxon>
        <taxon>Geminigeraceae</taxon>
        <taxon>Guillardia</taxon>
    </lineage>
</organism>
<accession>A0A7S4P2X9</accession>
<dbReference type="EMBL" id="HBKN01035761">
    <property type="protein sequence ID" value="CAE2322032.1"/>
    <property type="molecule type" value="Transcribed_RNA"/>
</dbReference>
<sequence length="750" mass="81418">MAGAASMVCLVLRALDVAAWLMSMGPLFMILRMMKSRPKVRAISNESDTPRTRAGYSDLTCSPFPEDNVFTLFDLHQYVVKRYADRPCLGTRAFLGKADKGDPAKGQRFPPEIFGETSWITYSEFADKVKAFGSALRDLGMVSHPDVDDFEKVHAPCTFTIYENTCADWMIASHGCFSQSLVCTTVYATLGIDAVIAAVNECGSTTLLCNRMNVKALADKAGEMPTLKNIIYTEDKVAPKDRLNKLKHDRVKVFSMDEIIEMGKNQPRESVAPTPNSMAVIMYTSGSTGKPKGVLITHKALLAMVAGLVHHFLPHIKPGREVYAAFLPLAHILELAAENSQLAIGAALGYCDPRTLTNSGSEPLGALEEFKPTLMAAVPKIWDIIKKGAEAKAKAAGGLKAALFSYAVKTKVAAMKWGISTPLFDLLVFSKIKKITGGRLKIAISGGGPIDEEVQSFCSAAICPIIQGYGLTETCGGGTVQFIGDTRVGVVGMPLSSLQVKLIDARTEDNTEYIMDSNGVPYRTTDVLNANGEPCLGRGEVLIGGNVVTSGYYKMPKETKEAYLPGGYFATGDIGEWTPDGSLKIVDRKKNLVKLKGGEYVAIEHMEMKFNNSVFVDALAGGILVYAGGDVDRSVAYVQVNKGELEKWARSEGIDLPYQQLINDARARKVVFDSLAAEGKKGGLGDLEKLFNVTLLDGQMGQGPDAWTPQNGGLTATNKLQRRTAIKLIGQERFEKGKVDARQDWMRNLK</sequence>
<feature type="domain" description="AMP-dependent synthetase/ligase" evidence="7">
    <location>
        <begin position="115"/>
        <end position="553"/>
    </location>
</feature>
<comment type="catalytic activity">
    <reaction evidence="5">
        <text>a long-chain fatty acid + ATP + CoA = a long-chain fatty acyl-CoA + AMP + diphosphate</text>
        <dbReference type="Rhea" id="RHEA:15421"/>
        <dbReference type="ChEBI" id="CHEBI:30616"/>
        <dbReference type="ChEBI" id="CHEBI:33019"/>
        <dbReference type="ChEBI" id="CHEBI:57287"/>
        <dbReference type="ChEBI" id="CHEBI:57560"/>
        <dbReference type="ChEBI" id="CHEBI:83139"/>
        <dbReference type="ChEBI" id="CHEBI:456215"/>
        <dbReference type="EC" id="6.2.1.3"/>
    </reaction>
</comment>
<gene>
    <name evidence="8" type="ORF">GTHE00462_LOCUS27908</name>
</gene>
<evidence type="ECO:0000259" key="7">
    <source>
        <dbReference type="Pfam" id="PF00501"/>
    </source>
</evidence>
<evidence type="ECO:0000256" key="5">
    <source>
        <dbReference type="ARBA" id="ARBA00036813"/>
    </source>
</evidence>
<keyword evidence="2" id="KW-0436">Ligase</keyword>
<evidence type="ECO:0000256" key="6">
    <source>
        <dbReference type="SAM" id="Phobius"/>
    </source>
</evidence>
<keyword evidence="6" id="KW-0812">Transmembrane</keyword>
<dbReference type="AlphaFoldDB" id="A0A7S4P2X9"/>
<dbReference type="GO" id="GO:0004467">
    <property type="term" value="F:long-chain fatty acid-CoA ligase activity"/>
    <property type="evidence" value="ECO:0007669"/>
    <property type="project" value="UniProtKB-EC"/>
</dbReference>
<dbReference type="GO" id="GO:0005524">
    <property type="term" value="F:ATP binding"/>
    <property type="evidence" value="ECO:0007669"/>
    <property type="project" value="UniProtKB-KW"/>
</dbReference>
<name>A0A7S4P2X9_GUITH</name>
<proteinExistence type="inferred from homology"/>
<feature type="transmembrane region" description="Helical" evidence="6">
    <location>
        <begin position="12"/>
        <end position="31"/>
    </location>
</feature>
<dbReference type="PROSITE" id="PS00455">
    <property type="entry name" value="AMP_BINDING"/>
    <property type="match status" value="1"/>
</dbReference>
<dbReference type="InterPro" id="IPR020845">
    <property type="entry name" value="AMP-binding_CS"/>
</dbReference>
<dbReference type="Gene3D" id="3.40.50.12780">
    <property type="entry name" value="N-terminal domain of ligase-like"/>
    <property type="match status" value="1"/>
</dbReference>
<dbReference type="SUPFAM" id="SSF56801">
    <property type="entry name" value="Acetyl-CoA synthetase-like"/>
    <property type="match status" value="1"/>
</dbReference>
<reference evidence="8" key="1">
    <citation type="submission" date="2021-01" db="EMBL/GenBank/DDBJ databases">
        <authorList>
            <person name="Corre E."/>
            <person name="Pelletier E."/>
            <person name="Niang G."/>
            <person name="Scheremetjew M."/>
            <person name="Finn R."/>
            <person name="Kale V."/>
            <person name="Holt S."/>
            <person name="Cochrane G."/>
            <person name="Meng A."/>
            <person name="Brown T."/>
            <person name="Cohen L."/>
        </authorList>
    </citation>
    <scope>NUCLEOTIDE SEQUENCE</scope>
    <source>
        <strain evidence="8">CCMP 2712</strain>
    </source>
</reference>
<comment type="similarity">
    <text evidence="1">Belongs to the ATP-dependent AMP-binding enzyme family.</text>
</comment>
<dbReference type="PANTHER" id="PTHR43272:SF83">
    <property type="entry name" value="ACYL-COA SYNTHETASE LONG-CHAIN, ISOFORM J"/>
    <property type="match status" value="1"/>
</dbReference>
<dbReference type="InterPro" id="IPR042099">
    <property type="entry name" value="ANL_N_sf"/>
</dbReference>
<keyword evidence="3" id="KW-0547">Nucleotide-binding</keyword>
<evidence type="ECO:0000313" key="8">
    <source>
        <dbReference type="EMBL" id="CAE2322032.1"/>
    </source>
</evidence>
<dbReference type="InterPro" id="IPR000873">
    <property type="entry name" value="AMP-dep_synth/lig_dom"/>
</dbReference>
<evidence type="ECO:0000256" key="3">
    <source>
        <dbReference type="ARBA" id="ARBA00022741"/>
    </source>
</evidence>
<dbReference type="PANTHER" id="PTHR43272">
    <property type="entry name" value="LONG-CHAIN-FATTY-ACID--COA LIGASE"/>
    <property type="match status" value="1"/>
</dbReference>